<reference evidence="3" key="1">
    <citation type="journal article" date="2021" name="PeerJ">
        <title>Extensive microbial diversity within the chicken gut microbiome revealed by metagenomics and culture.</title>
        <authorList>
            <person name="Gilroy R."/>
            <person name="Ravi A."/>
            <person name="Getino M."/>
            <person name="Pursley I."/>
            <person name="Horton D.L."/>
            <person name="Alikhan N.F."/>
            <person name="Baker D."/>
            <person name="Gharbi K."/>
            <person name="Hall N."/>
            <person name="Watson M."/>
            <person name="Adriaenssens E.M."/>
            <person name="Foster-Nyarko E."/>
            <person name="Jarju S."/>
            <person name="Secka A."/>
            <person name="Antonio M."/>
            <person name="Oren A."/>
            <person name="Chaudhuri R.R."/>
            <person name="La Ragione R."/>
            <person name="Hildebrand F."/>
            <person name="Pallen M.J."/>
        </authorList>
    </citation>
    <scope>NUCLEOTIDE SEQUENCE</scope>
    <source>
        <strain evidence="3">CHK169-11906</strain>
    </source>
</reference>
<dbReference type="InterPro" id="IPR001509">
    <property type="entry name" value="Epimerase_deHydtase"/>
</dbReference>
<accession>A0A9D2L540</accession>
<proteinExistence type="predicted"/>
<organism evidence="3 4">
    <name type="scientific">Candidatus Alistipes avicola</name>
    <dbReference type="NCBI Taxonomy" id="2838432"/>
    <lineage>
        <taxon>Bacteria</taxon>
        <taxon>Pseudomonadati</taxon>
        <taxon>Bacteroidota</taxon>
        <taxon>Bacteroidia</taxon>
        <taxon>Bacteroidales</taxon>
        <taxon>Rikenellaceae</taxon>
        <taxon>Alistipes</taxon>
    </lineage>
</organism>
<dbReference type="Pfam" id="PF01370">
    <property type="entry name" value="Epimerase"/>
    <property type="match status" value="1"/>
</dbReference>
<dbReference type="PANTHER" id="PTHR43574">
    <property type="entry name" value="EPIMERASE-RELATED"/>
    <property type="match status" value="1"/>
</dbReference>
<dbReference type="AlphaFoldDB" id="A0A9D2L540"/>
<keyword evidence="1" id="KW-0520">NAD</keyword>
<evidence type="ECO:0000256" key="1">
    <source>
        <dbReference type="ARBA" id="ARBA00023027"/>
    </source>
</evidence>
<dbReference type="Proteomes" id="UP000824259">
    <property type="component" value="Unassembled WGS sequence"/>
</dbReference>
<evidence type="ECO:0000259" key="2">
    <source>
        <dbReference type="Pfam" id="PF01370"/>
    </source>
</evidence>
<gene>
    <name evidence="3" type="ORF">H9779_07225</name>
</gene>
<dbReference type="Gene3D" id="3.40.50.720">
    <property type="entry name" value="NAD(P)-binding Rossmann-like Domain"/>
    <property type="match status" value="1"/>
</dbReference>
<name>A0A9D2L540_9BACT</name>
<dbReference type="InterPro" id="IPR036291">
    <property type="entry name" value="NAD(P)-bd_dom_sf"/>
</dbReference>
<reference evidence="3" key="2">
    <citation type="submission" date="2021-04" db="EMBL/GenBank/DDBJ databases">
        <authorList>
            <person name="Gilroy R."/>
        </authorList>
    </citation>
    <scope>NUCLEOTIDE SEQUENCE</scope>
    <source>
        <strain evidence="3">CHK169-11906</strain>
    </source>
</reference>
<protein>
    <submittedName>
        <fullName evidence="3">NAD-dependent epimerase/dehydratase family protein</fullName>
    </submittedName>
</protein>
<dbReference type="EMBL" id="DWYR01000023">
    <property type="protein sequence ID" value="HJA99368.1"/>
    <property type="molecule type" value="Genomic_DNA"/>
</dbReference>
<sequence>MKILVTGAAGFIGYFTSRRLVEEGHDVVGIDNLNDYYTPALKSGRLAALGIPTDSMAYNHAIRSRQYPNYCFVRLDLTDRPSIETLFHEERFDAVCHLAAQAGVRYSLENPQAYIDSNMTGFLNILEGCHRFPVRHLVYASSSSVYGDNDKVPFSEEDRCDDPASFYALTKKANEAMALVYAKRFNIPATGLRF</sequence>
<feature type="domain" description="NAD-dependent epimerase/dehydratase" evidence="2">
    <location>
        <begin position="3"/>
        <end position="193"/>
    </location>
</feature>
<evidence type="ECO:0000313" key="4">
    <source>
        <dbReference type="Proteomes" id="UP000824259"/>
    </source>
</evidence>
<evidence type="ECO:0000313" key="3">
    <source>
        <dbReference type="EMBL" id="HJA99368.1"/>
    </source>
</evidence>
<comment type="caution">
    <text evidence="3">The sequence shown here is derived from an EMBL/GenBank/DDBJ whole genome shotgun (WGS) entry which is preliminary data.</text>
</comment>
<dbReference type="SUPFAM" id="SSF51735">
    <property type="entry name" value="NAD(P)-binding Rossmann-fold domains"/>
    <property type="match status" value="1"/>
</dbReference>
<feature type="non-terminal residue" evidence="3">
    <location>
        <position position="194"/>
    </location>
</feature>